<evidence type="ECO:0000313" key="3">
    <source>
        <dbReference type="Proteomes" id="UP000054018"/>
    </source>
</evidence>
<dbReference type="STRING" id="765257.A0A0C9ZK22"/>
<dbReference type="OrthoDB" id="2632191at2759"/>
<organism evidence="2 3">
    <name type="scientific">Pisolithus microcarpus 441</name>
    <dbReference type="NCBI Taxonomy" id="765257"/>
    <lineage>
        <taxon>Eukaryota</taxon>
        <taxon>Fungi</taxon>
        <taxon>Dikarya</taxon>
        <taxon>Basidiomycota</taxon>
        <taxon>Agaricomycotina</taxon>
        <taxon>Agaricomycetes</taxon>
        <taxon>Agaricomycetidae</taxon>
        <taxon>Boletales</taxon>
        <taxon>Sclerodermatineae</taxon>
        <taxon>Pisolithaceae</taxon>
        <taxon>Pisolithus</taxon>
    </lineage>
</organism>
<reference evidence="3" key="2">
    <citation type="submission" date="2015-01" db="EMBL/GenBank/DDBJ databases">
        <title>Evolutionary Origins and Diversification of the Mycorrhizal Mutualists.</title>
        <authorList>
            <consortium name="DOE Joint Genome Institute"/>
            <consortium name="Mycorrhizal Genomics Consortium"/>
            <person name="Kohler A."/>
            <person name="Kuo A."/>
            <person name="Nagy L.G."/>
            <person name="Floudas D."/>
            <person name="Copeland A."/>
            <person name="Barry K.W."/>
            <person name="Cichocki N."/>
            <person name="Veneault-Fourrey C."/>
            <person name="LaButti K."/>
            <person name="Lindquist E.A."/>
            <person name="Lipzen A."/>
            <person name="Lundell T."/>
            <person name="Morin E."/>
            <person name="Murat C."/>
            <person name="Riley R."/>
            <person name="Ohm R."/>
            <person name="Sun H."/>
            <person name="Tunlid A."/>
            <person name="Henrissat B."/>
            <person name="Grigoriev I.V."/>
            <person name="Hibbett D.S."/>
            <person name="Martin F."/>
        </authorList>
    </citation>
    <scope>NUCLEOTIDE SEQUENCE [LARGE SCALE GENOMIC DNA]</scope>
    <source>
        <strain evidence="3">441</strain>
    </source>
</reference>
<proteinExistence type="predicted"/>
<dbReference type="AlphaFoldDB" id="A0A0C9ZK22"/>
<dbReference type="HOGENOM" id="CLU_1138395_0_0_1"/>
<protein>
    <submittedName>
        <fullName evidence="2">Uncharacterized protein</fullName>
    </submittedName>
</protein>
<feature type="compositionally biased region" description="Basic and acidic residues" evidence="1">
    <location>
        <begin position="234"/>
        <end position="244"/>
    </location>
</feature>
<gene>
    <name evidence="2" type="ORF">PISMIDRAFT_271632</name>
</gene>
<sequence>MGQIQIMDQSLEPQSEYHRCRLWKALFYRSASATPYHHKAATTSRANINAHTFSTTHNAAGTNGAARAQPHGISPSHTLNSRPQQSIRGGPPGTVVGNERRNANMYNSTGPVPPPLTSSRSFGRAPYMAPYSMPTQSKAPMTGVGTVTGAARTQAPSPPASHKSGGSASQRSSAGDSQRTSFTTPTGMYSSGPGAQNVGGQTTNWKEDGRHVAAVEGKGGGGMKGFLARLTGGRTDKAGKSKDL</sequence>
<feature type="compositionally biased region" description="Polar residues" evidence="1">
    <location>
        <begin position="180"/>
        <end position="189"/>
    </location>
</feature>
<feature type="region of interest" description="Disordered" evidence="1">
    <location>
        <begin position="149"/>
        <end position="244"/>
    </location>
</feature>
<keyword evidence="3" id="KW-1185">Reference proteome</keyword>
<dbReference type="Proteomes" id="UP000054018">
    <property type="component" value="Unassembled WGS sequence"/>
</dbReference>
<evidence type="ECO:0000313" key="2">
    <source>
        <dbReference type="EMBL" id="KIK26299.1"/>
    </source>
</evidence>
<name>A0A0C9ZK22_9AGAM</name>
<evidence type="ECO:0000256" key="1">
    <source>
        <dbReference type="SAM" id="MobiDB-lite"/>
    </source>
</evidence>
<feature type="compositionally biased region" description="Low complexity" evidence="1">
    <location>
        <begin position="164"/>
        <end position="179"/>
    </location>
</feature>
<dbReference type="EMBL" id="KN833702">
    <property type="protein sequence ID" value="KIK26299.1"/>
    <property type="molecule type" value="Genomic_DNA"/>
</dbReference>
<feature type="compositionally biased region" description="Polar residues" evidence="1">
    <location>
        <begin position="75"/>
        <end position="87"/>
    </location>
</feature>
<accession>A0A0C9ZK22</accession>
<feature type="region of interest" description="Disordered" evidence="1">
    <location>
        <begin position="61"/>
        <end position="121"/>
    </location>
</feature>
<reference evidence="2 3" key="1">
    <citation type="submission" date="2014-04" db="EMBL/GenBank/DDBJ databases">
        <authorList>
            <consortium name="DOE Joint Genome Institute"/>
            <person name="Kuo A."/>
            <person name="Kohler A."/>
            <person name="Costa M.D."/>
            <person name="Nagy L.G."/>
            <person name="Floudas D."/>
            <person name="Copeland A."/>
            <person name="Barry K.W."/>
            <person name="Cichocki N."/>
            <person name="Veneault-Fourrey C."/>
            <person name="LaButti K."/>
            <person name="Lindquist E.A."/>
            <person name="Lipzen A."/>
            <person name="Lundell T."/>
            <person name="Morin E."/>
            <person name="Murat C."/>
            <person name="Sun H."/>
            <person name="Tunlid A."/>
            <person name="Henrissat B."/>
            <person name="Grigoriev I.V."/>
            <person name="Hibbett D.S."/>
            <person name="Martin F."/>
            <person name="Nordberg H.P."/>
            <person name="Cantor M.N."/>
            <person name="Hua S.X."/>
        </authorList>
    </citation>
    <scope>NUCLEOTIDE SEQUENCE [LARGE SCALE GENOMIC DNA]</scope>
    <source>
        <strain evidence="2 3">441</strain>
    </source>
</reference>